<feature type="signal peptide" evidence="1">
    <location>
        <begin position="1"/>
        <end position="22"/>
    </location>
</feature>
<dbReference type="PROSITE" id="PS51257">
    <property type="entry name" value="PROKAR_LIPOPROTEIN"/>
    <property type="match status" value="1"/>
</dbReference>
<dbReference type="Gene3D" id="3.40.190.10">
    <property type="entry name" value="Periplasmic binding protein-like II"/>
    <property type="match status" value="1"/>
</dbReference>
<proteinExistence type="predicted"/>
<keyword evidence="1" id="KW-0732">Signal</keyword>
<accession>A0ABV3FUI3</accession>
<name>A0ABV3FUI3_9NOCA</name>
<dbReference type="Proteomes" id="UP001551695">
    <property type="component" value="Unassembled WGS sequence"/>
</dbReference>
<reference evidence="3 4" key="1">
    <citation type="submission" date="2024-06" db="EMBL/GenBank/DDBJ databases">
        <title>The Natural Products Discovery Center: Release of the First 8490 Sequenced Strains for Exploring Actinobacteria Biosynthetic Diversity.</title>
        <authorList>
            <person name="Kalkreuter E."/>
            <person name="Kautsar S.A."/>
            <person name="Yang D."/>
            <person name="Bader C.D."/>
            <person name="Teijaro C.N."/>
            <person name="Fluegel L."/>
            <person name="Davis C.M."/>
            <person name="Simpson J.R."/>
            <person name="Lauterbach L."/>
            <person name="Steele A.D."/>
            <person name="Gui C."/>
            <person name="Meng S."/>
            <person name="Li G."/>
            <person name="Viehrig K."/>
            <person name="Ye F."/>
            <person name="Su P."/>
            <person name="Kiefer A.F."/>
            <person name="Nichols A."/>
            <person name="Cepeda A.J."/>
            <person name="Yan W."/>
            <person name="Fan B."/>
            <person name="Jiang Y."/>
            <person name="Adhikari A."/>
            <person name="Zheng C.-J."/>
            <person name="Schuster L."/>
            <person name="Cowan T.M."/>
            <person name="Smanski M.J."/>
            <person name="Chevrette M.G."/>
            <person name="De Carvalho L.P.S."/>
            <person name="Shen B."/>
        </authorList>
    </citation>
    <scope>NUCLEOTIDE SEQUENCE [LARGE SCALE GENOMIC DNA]</scope>
    <source>
        <strain evidence="3 4">NPDC050403</strain>
    </source>
</reference>
<dbReference type="EMBL" id="JBFAKC010000006">
    <property type="protein sequence ID" value="MEV0709082.1"/>
    <property type="molecule type" value="Genomic_DNA"/>
</dbReference>
<evidence type="ECO:0000259" key="2">
    <source>
        <dbReference type="Pfam" id="PF04069"/>
    </source>
</evidence>
<dbReference type="Gene3D" id="3.40.190.120">
    <property type="entry name" value="Osmoprotection protein (prox), domain 2"/>
    <property type="match status" value="1"/>
</dbReference>
<feature type="domain" description="ABC-type glycine betaine transport system substrate-binding" evidence="2">
    <location>
        <begin position="35"/>
        <end position="293"/>
    </location>
</feature>
<evidence type="ECO:0000313" key="3">
    <source>
        <dbReference type="EMBL" id="MEV0709082.1"/>
    </source>
</evidence>
<dbReference type="InterPro" id="IPR007210">
    <property type="entry name" value="ABC_Gly_betaine_transp_sub-bd"/>
</dbReference>
<keyword evidence="4" id="KW-1185">Reference proteome</keyword>
<gene>
    <name evidence="3" type="ORF">AB0I48_16095</name>
</gene>
<organism evidence="3 4">
    <name type="scientific">Nocardia aurea</name>
    <dbReference type="NCBI Taxonomy" id="2144174"/>
    <lineage>
        <taxon>Bacteria</taxon>
        <taxon>Bacillati</taxon>
        <taxon>Actinomycetota</taxon>
        <taxon>Actinomycetes</taxon>
        <taxon>Mycobacteriales</taxon>
        <taxon>Nocardiaceae</taxon>
        <taxon>Nocardia</taxon>
    </lineage>
</organism>
<dbReference type="Pfam" id="PF04069">
    <property type="entry name" value="OpuAC"/>
    <property type="match status" value="1"/>
</dbReference>
<comment type="caution">
    <text evidence="3">The sequence shown here is derived from an EMBL/GenBank/DDBJ whole genome shotgun (WGS) entry which is preliminary data.</text>
</comment>
<sequence>MLLAASKRMLARLLLVTAAVTAVSCGSDDARSAFVVGAGDSVESRVLAEIYAGALARTGLTVAVLPQLGARPDYLAALDAGRIGLIGEHSGELLAYLDSATTARTPQQVTVALNRALPEGIVVADPADGTDMRPRVLLPAEVADREDLRSIADIGPRCGEWEAGIATAPDILRASSAPLSINGCAFAGKRPLPDAAALRNALLDGSSPVGVLSGPPALTPGAADGLAILTDEDYALPAQNVLPIFRKGMLDDRRLEKLNYVAGELTTEDLVDLILKVRAGTSPATAARDWLDEHAL</sequence>
<protein>
    <submittedName>
        <fullName evidence="3">Glycine betaine ABC transporter substrate-binding protein</fullName>
    </submittedName>
</protein>
<feature type="chain" id="PRO_5047104803" evidence="1">
    <location>
        <begin position="23"/>
        <end position="296"/>
    </location>
</feature>
<evidence type="ECO:0000313" key="4">
    <source>
        <dbReference type="Proteomes" id="UP001551695"/>
    </source>
</evidence>
<dbReference type="RefSeq" id="WP_357784356.1">
    <property type="nucleotide sequence ID" value="NZ_JBFAKC010000006.1"/>
</dbReference>
<dbReference type="SUPFAM" id="SSF53850">
    <property type="entry name" value="Periplasmic binding protein-like II"/>
    <property type="match status" value="1"/>
</dbReference>
<evidence type="ECO:0000256" key="1">
    <source>
        <dbReference type="SAM" id="SignalP"/>
    </source>
</evidence>